<dbReference type="PRINTS" id="PR00019">
    <property type="entry name" value="LEURICHRPT"/>
</dbReference>
<dbReference type="GO" id="GO:0016020">
    <property type="term" value="C:membrane"/>
    <property type="evidence" value="ECO:0007669"/>
    <property type="project" value="UniProtKB-SubCell"/>
</dbReference>
<dbReference type="Proteomes" id="UP000029981">
    <property type="component" value="Chromosome 1"/>
</dbReference>
<dbReference type="Gene3D" id="3.80.10.10">
    <property type="entry name" value="Ribonuclease Inhibitor"/>
    <property type="match status" value="2"/>
</dbReference>
<feature type="binding site" evidence="9">
    <location>
        <position position="460"/>
    </location>
    <ligand>
        <name>ATP</name>
        <dbReference type="ChEBI" id="CHEBI:30616"/>
    </ligand>
</feature>
<dbReference type="GO" id="GO:0005524">
    <property type="term" value="F:ATP binding"/>
    <property type="evidence" value="ECO:0007669"/>
    <property type="project" value="UniProtKB-UniRule"/>
</dbReference>
<keyword evidence="4" id="KW-0732">Signal</keyword>
<dbReference type="Pfam" id="PF13855">
    <property type="entry name" value="LRR_8"/>
    <property type="match status" value="1"/>
</dbReference>
<dbReference type="FunFam" id="3.80.10.10:FF:000041">
    <property type="entry name" value="LRR receptor-like serine/threonine-protein kinase ERECTA"/>
    <property type="match status" value="1"/>
</dbReference>
<keyword evidence="8" id="KW-0325">Glycoprotein</keyword>
<evidence type="ECO:0000256" key="6">
    <source>
        <dbReference type="ARBA" id="ARBA00022989"/>
    </source>
</evidence>
<feature type="transmembrane region" description="Helical" evidence="10">
    <location>
        <begin position="373"/>
        <end position="396"/>
    </location>
</feature>
<evidence type="ECO:0000313" key="11">
    <source>
        <dbReference type="EMBL" id="KGN65620.1"/>
    </source>
</evidence>
<dbReference type="InterPro" id="IPR032675">
    <property type="entry name" value="LRR_dom_sf"/>
</dbReference>
<evidence type="ECO:0000256" key="10">
    <source>
        <dbReference type="SAM" id="Phobius"/>
    </source>
</evidence>
<dbReference type="Pfam" id="PF00560">
    <property type="entry name" value="LRR_1"/>
    <property type="match status" value="8"/>
</dbReference>
<dbReference type="PANTHER" id="PTHR27008:SF585">
    <property type="entry name" value="PROTEIN KINASE DOMAIN-CONTAINING PROTEIN"/>
    <property type="match status" value="1"/>
</dbReference>
<dbReference type="PANTHER" id="PTHR27008">
    <property type="entry name" value="OS04G0122200 PROTEIN"/>
    <property type="match status" value="1"/>
</dbReference>
<keyword evidence="9" id="KW-0547">Nucleotide-binding</keyword>
<dbReference type="FunFam" id="3.80.10.10:FF:000095">
    <property type="entry name" value="LRR receptor-like serine/threonine-protein kinase GSO1"/>
    <property type="match status" value="1"/>
</dbReference>
<dbReference type="AlphaFoldDB" id="A0A0A0LUM0"/>
<dbReference type="InterPro" id="IPR051809">
    <property type="entry name" value="Plant_receptor-like_S/T_kinase"/>
</dbReference>
<evidence type="ECO:0000256" key="3">
    <source>
        <dbReference type="ARBA" id="ARBA00022692"/>
    </source>
</evidence>
<evidence type="ECO:0000256" key="5">
    <source>
        <dbReference type="ARBA" id="ARBA00022737"/>
    </source>
</evidence>
<keyword evidence="6 10" id="KW-1133">Transmembrane helix</keyword>
<dbReference type="InterPro" id="IPR011009">
    <property type="entry name" value="Kinase-like_dom_sf"/>
</dbReference>
<sequence>MHATGEIPKEFGNLPNLETLVLQENLLNGTIPSTIFNLTKLRIMSLFRNQLSGTLPPNLGTNLPNLVMLFLGENELTGSIPESISNASMLSKFDLSQNLFSGPISPALGNCPSLQWLNLMNNNFSTEESSSRTSIFNFLANLTTLGLYLRNNYLEGNIPIELCQLDNLFELFLDNNSLSGALPACFENLSYLKTLSLGFNNFNSTVPSSLFKLSNILSLNLSSNLLTGSLPIDIGNVKLMLDLDVSKNQLSGQIPSSIGDLTNLIGLSLSRNELEGSIPNSFGNLVSLRVLDLSNNNLTGVIPKSLEKLSLLEHFNVSFNQLVGEIPDGGPFSNLSAQSFMSNPGLCADSSKFQVQPCTRNLSQDSKKKSNKLVIILVPTLLGTFLIVLVLLFLAFRGKRKKEQVLKDVPLPHQPTLRRITYQELSQATEGFSEKNLIGQGNFGSVYKATLSDGTIAAVKCEILCNVRHRNLVKVITSCSNMDFKALYHCNLNTVERLNVMIDVALALEFWDFETLGWRRLYNPNYDPCNCGIHGPR</sequence>
<keyword evidence="7 10" id="KW-0472">Membrane</keyword>
<proteinExistence type="predicted"/>
<dbReference type="InterPro" id="IPR001611">
    <property type="entry name" value="Leu-rich_rpt"/>
</dbReference>
<organism evidence="11 12">
    <name type="scientific">Cucumis sativus</name>
    <name type="common">Cucumber</name>
    <dbReference type="NCBI Taxonomy" id="3659"/>
    <lineage>
        <taxon>Eukaryota</taxon>
        <taxon>Viridiplantae</taxon>
        <taxon>Streptophyta</taxon>
        <taxon>Embryophyta</taxon>
        <taxon>Tracheophyta</taxon>
        <taxon>Spermatophyta</taxon>
        <taxon>Magnoliopsida</taxon>
        <taxon>eudicotyledons</taxon>
        <taxon>Gunneridae</taxon>
        <taxon>Pentapetalae</taxon>
        <taxon>rosids</taxon>
        <taxon>fabids</taxon>
        <taxon>Cucurbitales</taxon>
        <taxon>Cucurbitaceae</taxon>
        <taxon>Benincaseae</taxon>
        <taxon>Cucumis</taxon>
    </lineage>
</organism>
<dbReference type="SMART" id="SM00369">
    <property type="entry name" value="LRR_TYP"/>
    <property type="match status" value="7"/>
</dbReference>
<reference evidence="11 12" key="2">
    <citation type="journal article" date="2009" name="PLoS ONE">
        <title>An integrated genetic and cytogenetic map of the cucumber genome.</title>
        <authorList>
            <person name="Ren Y."/>
            <person name="Zhang Z."/>
            <person name="Liu J."/>
            <person name="Staub J.E."/>
            <person name="Han Y."/>
            <person name="Cheng Z."/>
            <person name="Li X."/>
            <person name="Lu J."/>
            <person name="Miao H."/>
            <person name="Kang H."/>
            <person name="Xie B."/>
            <person name="Gu X."/>
            <person name="Wang X."/>
            <person name="Du Y."/>
            <person name="Jin W."/>
            <person name="Huang S."/>
        </authorList>
    </citation>
    <scope>NUCLEOTIDE SEQUENCE [LARGE SCALE GENOMIC DNA]</scope>
    <source>
        <strain evidence="12">cv. 9930</strain>
    </source>
</reference>
<keyword evidence="5" id="KW-0677">Repeat</keyword>
<keyword evidence="12" id="KW-1185">Reference proteome</keyword>
<dbReference type="InterPro" id="IPR017441">
    <property type="entry name" value="Protein_kinase_ATP_BS"/>
</dbReference>
<evidence type="ECO:0008006" key="13">
    <source>
        <dbReference type="Google" id="ProtNLM"/>
    </source>
</evidence>
<dbReference type="InterPro" id="IPR003591">
    <property type="entry name" value="Leu-rich_rpt_typical-subtyp"/>
</dbReference>
<dbReference type="Gramene" id="KGN65620">
    <property type="protein sequence ID" value="KGN65620"/>
    <property type="gene ID" value="Csa_1G470360"/>
</dbReference>
<reference evidence="11 12" key="1">
    <citation type="journal article" date="2009" name="Nat. Genet.">
        <title>The genome of the cucumber, Cucumis sativus L.</title>
        <authorList>
            <person name="Huang S."/>
            <person name="Li R."/>
            <person name="Zhang Z."/>
            <person name="Li L."/>
            <person name="Gu X."/>
            <person name="Fan W."/>
            <person name="Lucas W.J."/>
            <person name="Wang X."/>
            <person name="Xie B."/>
            <person name="Ni P."/>
            <person name="Ren Y."/>
            <person name="Zhu H."/>
            <person name="Li J."/>
            <person name="Lin K."/>
            <person name="Jin W."/>
            <person name="Fei Z."/>
            <person name="Li G."/>
            <person name="Staub J."/>
            <person name="Kilian A."/>
            <person name="van der Vossen E.A."/>
            <person name="Wu Y."/>
            <person name="Guo J."/>
            <person name="He J."/>
            <person name="Jia Z."/>
            <person name="Ren Y."/>
            <person name="Tian G."/>
            <person name="Lu Y."/>
            <person name="Ruan J."/>
            <person name="Qian W."/>
            <person name="Wang M."/>
            <person name="Huang Q."/>
            <person name="Li B."/>
            <person name="Xuan Z."/>
            <person name="Cao J."/>
            <person name="Asan"/>
            <person name="Wu Z."/>
            <person name="Zhang J."/>
            <person name="Cai Q."/>
            <person name="Bai Y."/>
            <person name="Zhao B."/>
            <person name="Han Y."/>
            <person name="Li Y."/>
            <person name="Li X."/>
            <person name="Wang S."/>
            <person name="Shi Q."/>
            <person name="Liu S."/>
            <person name="Cho W.K."/>
            <person name="Kim J.Y."/>
            <person name="Xu Y."/>
            <person name="Heller-Uszynska K."/>
            <person name="Miao H."/>
            <person name="Cheng Z."/>
            <person name="Zhang S."/>
            <person name="Wu J."/>
            <person name="Yang Y."/>
            <person name="Kang H."/>
            <person name="Li M."/>
            <person name="Liang H."/>
            <person name="Ren X."/>
            <person name="Shi Z."/>
            <person name="Wen M."/>
            <person name="Jian M."/>
            <person name="Yang H."/>
            <person name="Zhang G."/>
            <person name="Yang Z."/>
            <person name="Chen R."/>
            <person name="Liu S."/>
            <person name="Li J."/>
            <person name="Ma L."/>
            <person name="Liu H."/>
            <person name="Zhou Y."/>
            <person name="Zhao J."/>
            <person name="Fang X."/>
            <person name="Li G."/>
            <person name="Fang L."/>
            <person name="Li Y."/>
            <person name="Liu D."/>
            <person name="Zheng H."/>
            <person name="Zhang Y."/>
            <person name="Qin N."/>
            <person name="Li Z."/>
            <person name="Yang G."/>
            <person name="Yang S."/>
            <person name="Bolund L."/>
            <person name="Kristiansen K."/>
            <person name="Zheng H."/>
            <person name="Li S."/>
            <person name="Zhang X."/>
            <person name="Yang H."/>
            <person name="Wang J."/>
            <person name="Sun R."/>
            <person name="Zhang B."/>
            <person name="Jiang S."/>
            <person name="Wang J."/>
            <person name="Du Y."/>
            <person name="Li S."/>
        </authorList>
    </citation>
    <scope>NUCLEOTIDE SEQUENCE [LARGE SCALE GENOMIC DNA]</scope>
    <source>
        <strain evidence="12">cv. 9930</strain>
    </source>
</reference>
<keyword evidence="2" id="KW-0433">Leucine-rich repeat</keyword>
<dbReference type="SUPFAM" id="SSF52058">
    <property type="entry name" value="L domain-like"/>
    <property type="match status" value="1"/>
</dbReference>
<gene>
    <name evidence="11" type="ORF">Csa_1G470360</name>
</gene>
<dbReference type="OMA" id="NDANMSL"/>
<reference evidence="11 12" key="4">
    <citation type="journal article" date="2011" name="BMC Genomics">
        <title>RNA-Seq improves annotation of protein-coding genes in the cucumber genome.</title>
        <authorList>
            <person name="Li Z."/>
            <person name="Zhang Z."/>
            <person name="Yan P."/>
            <person name="Huang S."/>
            <person name="Fei Z."/>
            <person name="Lin K."/>
        </authorList>
    </citation>
    <scope>NUCLEOTIDE SEQUENCE [LARGE SCALE GENOMIC DNA]</scope>
    <source>
        <strain evidence="12">cv. 9930</strain>
    </source>
</reference>
<dbReference type="EMBL" id="CM002922">
    <property type="protein sequence ID" value="KGN65620.1"/>
    <property type="molecule type" value="Genomic_DNA"/>
</dbReference>
<protein>
    <recommendedName>
        <fullName evidence="13">Protein kinase domain-containing protein</fullName>
    </recommendedName>
</protein>
<dbReference type="PROSITE" id="PS51450">
    <property type="entry name" value="LRR"/>
    <property type="match status" value="1"/>
</dbReference>
<keyword evidence="3 10" id="KW-0812">Transmembrane</keyword>
<evidence type="ECO:0000256" key="7">
    <source>
        <dbReference type="ARBA" id="ARBA00023136"/>
    </source>
</evidence>
<evidence type="ECO:0000256" key="9">
    <source>
        <dbReference type="PROSITE-ProRule" id="PRU10141"/>
    </source>
</evidence>
<evidence type="ECO:0000256" key="1">
    <source>
        <dbReference type="ARBA" id="ARBA00004167"/>
    </source>
</evidence>
<dbReference type="STRING" id="3659.A0A0A0LUM0"/>
<accession>A0A0A0LUM0</accession>
<evidence type="ECO:0000313" key="12">
    <source>
        <dbReference type="Proteomes" id="UP000029981"/>
    </source>
</evidence>
<evidence type="ECO:0000256" key="8">
    <source>
        <dbReference type="ARBA" id="ARBA00023180"/>
    </source>
</evidence>
<dbReference type="Gene3D" id="3.30.200.20">
    <property type="entry name" value="Phosphorylase Kinase, domain 1"/>
    <property type="match status" value="1"/>
</dbReference>
<dbReference type="PROSITE" id="PS00107">
    <property type="entry name" value="PROTEIN_KINASE_ATP"/>
    <property type="match status" value="1"/>
</dbReference>
<keyword evidence="9" id="KW-0067">ATP-binding</keyword>
<reference evidence="11 12" key="3">
    <citation type="journal article" date="2010" name="BMC Genomics">
        <title>Transcriptome sequencing and comparative analysis of cucumber flowers with different sex types.</title>
        <authorList>
            <person name="Guo S."/>
            <person name="Zheng Y."/>
            <person name="Joung J.G."/>
            <person name="Liu S."/>
            <person name="Zhang Z."/>
            <person name="Crasta O.R."/>
            <person name="Sobral B.W."/>
            <person name="Xu Y."/>
            <person name="Huang S."/>
            <person name="Fei Z."/>
        </authorList>
    </citation>
    <scope>NUCLEOTIDE SEQUENCE [LARGE SCALE GENOMIC DNA]</scope>
    <source>
        <strain evidence="12">cv. 9930</strain>
    </source>
</reference>
<evidence type="ECO:0000256" key="4">
    <source>
        <dbReference type="ARBA" id="ARBA00022729"/>
    </source>
</evidence>
<comment type="subcellular location">
    <subcellularLocation>
        <location evidence="1">Membrane</location>
        <topology evidence="1">Single-pass membrane protein</topology>
    </subcellularLocation>
</comment>
<evidence type="ECO:0000256" key="2">
    <source>
        <dbReference type="ARBA" id="ARBA00022614"/>
    </source>
</evidence>
<name>A0A0A0LUM0_CUCSA</name>
<dbReference type="SUPFAM" id="SSF56112">
    <property type="entry name" value="Protein kinase-like (PK-like)"/>
    <property type="match status" value="1"/>
</dbReference>